<dbReference type="InterPro" id="IPR052901">
    <property type="entry name" value="Bact_TGase-like"/>
</dbReference>
<keyword evidence="4" id="KW-1185">Reference proteome</keyword>
<feature type="transmembrane region" description="Helical" evidence="1">
    <location>
        <begin position="128"/>
        <end position="146"/>
    </location>
</feature>
<evidence type="ECO:0000313" key="4">
    <source>
        <dbReference type="Proteomes" id="UP000242133"/>
    </source>
</evidence>
<keyword evidence="1" id="KW-0812">Transmembrane</keyword>
<dbReference type="PANTHER" id="PTHR42736">
    <property type="entry name" value="PROTEIN-GLUTAMINE GAMMA-GLUTAMYLTRANSFERASE"/>
    <property type="match status" value="1"/>
</dbReference>
<reference evidence="3 4" key="1">
    <citation type="submission" date="2018-03" db="EMBL/GenBank/DDBJ databases">
        <title>Genomic Encyclopedia of Archaeal and Bacterial Type Strains, Phase II (KMG-II): from individual species to whole genera.</title>
        <authorList>
            <person name="Goeker M."/>
        </authorList>
    </citation>
    <scope>NUCLEOTIDE SEQUENCE [LARGE SCALE GENOMIC DNA]</scope>
    <source>
        <strain evidence="3 4">DSM 17586</strain>
    </source>
</reference>
<dbReference type="OrthoDB" id="9804872at2"/>
<proteinExistence type="predicted"/>
<comment type="caution">
    <text evidence="3">The sequence shown here is derived from an EMBL/GenBank/DDBJ whole genome shotgun (WGS) entry which is preliminary data.</text>
</comment>
<dbReference type="InterPro" id="IPR002931">
    <property type="entry name" value="Transglutaminase-like"/>
</dbReference>
<evidence type="ECO:0000259" key="2">
    <source>
        <dbReference type="SMART" id="SM00460"/>
    </source>
</evidence>
<organism evidence="3 4">
    <name type="scientific">Marinobacterium halophilum</name>
    <dbReference type="NCBI Taxonomy" id="267374"/>
    <lineage>
        <taxon>Bacteria</taxon>
        <taxon>Pseudomonadati</taxon>
        <taxon>Pseudomonadota</taxon>
        <taxon>Gammaproteobacteria</taxon>
        <taxon>Oceanospirillales</taxon>
        <taxon>Oceanospirillaceae</taxon>
        <taxon>Marinobacterium</taxon>
    </lineage>
</organism>
<dbReference type="RefSeq" id="WP_106592029.1">
    <property type="nucleotide sequence ID" value="NZ_PYGI01000013.1"/>
</dbReference>
<feature type="transmembrane region" description="Helical" evidence="1">
    <location>
        <begin position="105"/>
        <end position="122"/>
    </location>
</feature>
<dbReference type="Pfam" id="PF01841">
    <property type="entry name" value="Transglut_core"/>
    <property type="match status" value="1"/>
</dbReference>
<dbReference type="Gene3D" id="3.10.620.30">
    <property type="match status" value="1"/>
</dbReference>
<dbReference type="InterPro" id="IPR038765">
    <property type="entry name" value="Papain-like_cys_pep_sf"/>
</dbReference>
<dbReference type="AlphaFoldDB" id="A0A2P8EUV3"/>
<evidence type="ECO:0000313" key="3">
    <source>
        <dbReference type="EMBL" id="PSL13246.1"/>
    </source>
</evidence>
<keyword evidence="1" id="KW-1133">Transmembrane helix</keyword>
<feature type="transmembrane region" description="Helical" evidence="1">
    <location>
        <begin position="59"/>
        <end position="77"/>
    </location>
</feature>
<dbReference type="PANTHER" id="PTHR42736:SF1">
    <property type="entry name" value="PROTEIN-GLUTAMINE GAMMA-GLUTAMYLTRANSFERASE"/>
    <property type="match status" value="1"/>
</dbReference>
<name>A0A2P8EUV3_9GAMM</name>
<accession>A0A2P8EUV3</accession>
<protein>
    <submittedName>
        <fullName evidence="3">Transglutaminase superfamily protein</fullName>
    </submittedName>
</protein>
<dbReference type="EMBL" id="PYGI01000013">
    <property type="protein sequence ID" value="PSL13246.1"/>
    <property type="molecule type" value="Genomic_DNA"/>
</dbReference>
<sequence>MKGQQISRTAVVWQLLAVALVVLPHLQWLPLWVPVLVVASLGARLMIHRGRWSFPHWSVKTALVVASSGGLILSFNHQAGPETMVALLVVALALKLLEIYHRRDALIVLFVTLFVAATAFLFNESVWMAGYILLVVILTLAALNSIQQASDANRYRDNLKTALHMLLPAIPFMLVLFFLFPRLEPFWSVTIDTATAKTGLSDELSPGDISELSQSSELAFRATFSGEVPPPDQRYWRALVLSHFDGRRWSRPEPAVRHSLRAEKLTPLSPEQPYDVIMEASGRPWLVALDQPVAVEPGLRMSAVRTLHLDAPLERRRQYQASAVTRYRLQPLLTSAERQHYLQLPASGNPQSRALAQRLLAANNGDPQAVIRQLLAQFNREFIYTLAPGRLGSDSVDRFLFDSQQGYCEHFTSATAFVLRSADIPARVVTGYQGGEWNPYERYLQVRQYDAHAWVEVWLDGEGWQRLDPTSAVAPERIRTSAGEFFNANNERFSRGGLELEWLRDMRQRYDAFNYAWQRWVLNYQGQQSDLLKDWLGGSEQWRLILAWLLPTAAVFGGVAWWQLRPRRVRIKDPLERALLRLQQRLTGENCRRQPAESLSMWLQRIAGYWPEQQSQMLRLAWLDDQQRYAAGADQTMRTEMLQLCRQLLRELPGRRIP</sequence>
<dbReference type="Pfam" id="PF11992">
    <property type="entry name" value="TgpA_N"/>
    <property type="match status" value="1"/>
</dbReference>
<feature type="transmembrane region" description="Helical" evidence="1">
    <location>
        <begin position="542"/>
        <end position="562"/>
    </location>
</feature>
<feature type="transmembrane region" description="Helical" evidence="1">
    <location>
        <begin position="158"/>
        <end position="180"/>
    </location>
</feature>
<gene>
    <name evidence="3" type="ORF">CLV44_11384</name>
</gene>
<dbReference type="InterPro" id="IPR021878">
    <property type="entry name" value="TgpA_N"/>
</dbReference>
<dbReference type="SMART" id="SM00460">
    <property type="entry name" value="TGc"/>
    <property type="match status" value="1"/>
</dbReference>
<feature type="transmembrane region" description="Helical" evidence="1">
    <location>
        <begin position="7"/>
        <end position="23"/>
    </location>
</feature>
<keyword evidence="1" id="KW-0472">Membrane</keyword>
<feature type="domain" description="Transglutaminase-like" evidence="2">
    <location>
        <begin position="400"/>
        <end position="471"/>
    </location>
</feature>
<dbReference type="Proteomes" id="UP000242133">
    <property type="component" value="Unassembled WGS sequence"/>
</dbReference>
<evidence type="ECO:0000256" key="1">
    <source>
        <dbReference type="SAM" id="Phobius"/>
    </source>
</evidence>
<dbReference type="SUPFAM" id="SSF54001">
    <property type="entry name" value="Cysteine proteinases"/>
    <property type="match status" value="1"/>
</dbReference>